<reference evidence="12" key="1">
    <citation type="submission" date="2022-12" db="EMBL/GenBank/DDBJ databases">
        <authorList>
            <person name="Wang J."/>
        </authorList>
    </citation>
    <scope>NUCLEOTIDE SEQUENCE</scope>
    <source>
        <strain evidence="12">HY-42-06</strain>
    </source>
</reference>
<evidence type="ECO:0000256" key="3">
    <source>
        <dbReference type="ARBA" id="ARBA00022692"/>
    </source>
</evidence>
<dbReference type="InterPro" id="IPR029151">
    <property type="entry name" value="Sensor-like_sf"/>
</dbReference>
<dbReference type="PROSITE" id="PS50885">
    <property type="entry name" value="HAMP"/>
    <property type="match status" value="1"/>
</dbReference>
<dbReference type="PRINTS" id="PR00260">
    <property type="entry name" value="CHEMTRNSDUCR"/>
</dbReference>
<dbReference type="PANTHER" id="PTHR32089">
    <property type="entry name" value="METHYL-ACCEPTING CHEMOTAXIS PROTEIN MCPB"/>
    <property type="match status" value="1"/>
</dbReference>
<feature type="domain" description="HAMP" evidence="11">
    <location>
        <begin position="205"/>
        <end position="260"/>
    </location>
</feature>
<comment type="subcellular location">
    <subcellularLocation>
        <location evidence="1">Cell membrane</location>
        <topology evidence="1">Multi-pass membrane protein</topology>
    </subcellularLocation>
</comment>
<dbReference type="Pfam" id="PF17202">
    <property type="entry name" value="sCache_3_3"/>
    <property type="match status" value="1"/>
</dbReference>
<protein>
    <submittedName>
        <fullName evidence="12">Methyl-accepting chemotaxis protein</fullName>
    </submittedName>
</protein>
<dbReference type="InterPro" id="IPR004090">
    <property type="entry name" value="Chemotax_Me-accpt_rcpt"/>
</dbReference>
<dbReference type="Gene3D" id="1.10.287.950">
    <property type="entry name" value="Methyl-accepting chemotaxis protein"/>
    <property type="match status" value="1"/>
</dbReference>
<sequence>MIKLKIKGKIFSMTAFIITFLLISVFASMFYYINKLVNDNNNKLLDSNGKLMISLLDEKYSGEWRVEGDKLYKGKKLLNEDTEFVDLIKEKTSDEVTIFLNDTRISTTVEEQGKRAVGTKASSEVVQKVLKEGNIYKGQANVLNTLYEVKYAPIKDKNGQNIGMFFIGVDQNTIKKQVNSLMFTIAGITLIVGVLSFIIVVLITKSITNPLNKSVEHLGVISKGDLTVEVSDEVLKRHDEIGDLTRSVKVMQDSVRQMILNIKEVSENIEDSSEDLECSAEATASSSQNVSIAIQDVAKGAGNQSDNLLDITHILNQFGDKLEEMVQAITHTGSTFNEIDFMTSEGNNKMQKLIQSITQVGDSFKNFSDTITGFGENINQINEITAVINNIADQTNLLALNAAIEAASAGESGKGFAVVADEIRKLAEQSKISAGNINKLIDDISSNTGTIISNSDTMNTELNDQVEVINTTINFFKKITKAIEKIVPEIQSVNNLAVNINKEKDTILQKVEEISSVSEEVAASSEEIAASSEEMNASSEELTATVHSLNDMSKEMMNEVNKFKL</sequence>
<keyword evidence="4 9" id="KW-1133">Transmembrane helix</keyword>
<evidence type="ECO:0000256" key="2">
    <source>
        <dbReference type="ARBA" id="ARBA00022475"/>
    </source>
</evidence>
<organism evidence="12 13">
    <name type="scientific">Clostridium ganghwense</name>
    <dbReference type="NCBI Taxonomy" id="312089"/>
    <lineage>
        <taxon>Bacteria</taxon>
        <taxon>Bacillati</taxon>
        <taxon>Bacillota</taxon>
        <taxon>Clostridia</taxon>
        <taxon>Eubacteriales</taxon>
        <taxon>Clostridiaceae</taxon>
        <taxon>Clostridium</taxon>
    </lineage>
</organism>
<accession>A0ABT4CLF9</accession>
<dbReference type="Pfam" id="PF00015">
    <property type="entry name" value="MCPsignal"/>
    <property type="match status" value="1"/>
</dbReference>
<dbReference type="Gene3D" id="1.10.8.500">
    <property type="entry name" value="HAMP domain in histidine kinase"/>
    <property type="match status" value="1"/>
</dbReference>
<dbReference type="SMART" id="SM00283">
    <property type="entry name" value="MA"/>
    <property type="match status" value="1"/>
</dbReference>
<evidence type="ECO:0000256" key="9">
    <source>
        <dbReference type="SAM" id="Phobius"/>
    </source>
</evidence>
<keyword evidence="6 8" id="KW-0807">Transducer</keyword>
<dbReference type="PANTHER" id="PTHR32089:SF112">
    <property type="entry name" value="LYSOZYME-LIKE PROTEIN-RELATED"/>
    <property type="match status" value="1"/>
</dbReference>
<dbReference type="RefSeq" id="WP_268047630.1">
    <property type="nucleotide sequence ID" value="NZ_JAPQES010000001.1"/>
</dbReference>
<name>A0ABT4CLF9_9CLOT</name>
<evidence type="ECO:0000256" key="1">
    <source>
        <dbReference type="ARBA" id="ARBA00004651"/>
    </source>
</evidence>
<dbReference type="SUPFAM" id="SSF103190">
    <property type="entry name" value="Sensory domain-like"/>
    <property type="match status" value="1"/>
</dbReference>
<evidence type="ECO:0000256" key="6">
    <source>
        <dbReference type="ARBA" id="ARBA00023224"/>
    </source>
</evidence>
<evidence type="ECO:0000256" key="7">
    <source>
        <dbReference type="ARBA" id="ARBA00029447"/>
    </source>
</evidence>
<dbReference type="CDD" id="cd06225">
    <property type="entry name" value="HAMP"/>
    <property type="match status" value="1"/>
</dbReference>
<keyword evidence="13" id="KW-1185">Reference proteome</keyword>
<dbReference type="SMART" id="SM00304">
    <property type="entry name" value="HAMP"/>
    <property type="match status" value="2"/>
</dbReference>
<dbReference type="Proteomes" id="UP001079657">
    <property type="component" value="Unassembled WGS sequence"/>
</dbReference>
<dbReference type="Pfam" id="PF00672">
    <property type="entry name" value="HAMP"/>
    <property type="match status" value="1"/>
</dbReference>
<dbReference type="InterPro" id="IPR004089">
    <property type="entry name" value="MCPsignal_dom"/>
</dbReference>
<dbReference type="SUPFAM" id="SSF58104">
    <property type="entry name" value="Methyl-accepting chemotaxis protein (MCP) signaling domain"/>
    <property type="match status" value="1"/>
</dbReference>
<dbReference type="EMBL" id="JAPQES010000001">
    <property type="protein sequence ID" value="MCY6369313.1"/>
    <property type="molecule type" value="Genomic_DNA"/>
</dbReference>
<feature type="transmembrane region" description="Helical" evidence="9">
    <location>
        <begin position="12"/>
        <end position="33"/>
    </location>
</feature>
<proteinExistence type="inferred from homology"/>
<evidence type="ECO:0000259" key="11">
    <source>
        <dbReference type="PROSITE" id="PS50885"/>
    </source>
</evidence>
<evidence type="ECO:0000256" key="8">
    <source>
        <dbReference type="PROSITE-ProRule" id="PRU00284"/>
    </source>
</evidence>
<evidence type="ECO:0000259" key="10">
    <source>
        <dbReference type="PROSITE" id="PS50111"/>
    </source>
</evidence>
<feature type="domain" description="Methyl-accepting transducer" evidence="10">
    <location>
        <begin position="279"/>
        <end position="536"/>
    </location>
</feature>
<keyword evidence="2" id="KW-1003">Cell membrane</keyword>
<keyword evidence="3 9" id="KW-0812">Transmembrane</keyword>
<comment type="caution">
    <text evidence="12">The sequence shown here is derived from an EMBL/GenBank/DDBJ whole genome shotgun (WGS) entry which is preliminary data.</text>
</comment>
<dbReference type="InterPro" id="IPR033463">
    <property type="entry name" value="sCache_3"/>
</dbReference>
<comment type="similarity">
    <text evidence="7">Belongs to the methyl-accepting chemotaxis (MCP) protein family.</text>
</comment>
<evidence type="ECO:0000256" key="4">
    <source>
        <dbReference type="ARBA" id="ARBA00022989"/>
    </source>
</evidence>
<keyword evidence="5 9" id="KW-0472">Membrane</keyword>
<evidence type="ECO:0000256" key="5">
    <source>
        <dbReference type="ARBA" id="ARBA00023136"/>
    </source>
</evidence>
<evidence type="ECO:0000313" key="12">
    <source>
        <dbReference type="EMBL" id="MCY6369313.1"/>
    </source>
</evidence>
<dbReference type="PROSITE" id="PS50111">
    <property type="entry name" value="CHEMOTAXIS_TRANSDUC_2"/>
    <property type="match status" value="1"/>
</dbReference>
<gene>
    <name evidence="12" type="ORF">OXH55_01470</name>
</gene>
<evidence type="ECO:0000313" key="13">
    <source>
        <dbReference type="Proteomes" id="UP001079657"/>
    </source>
</evidence>
<dbReference type="InterPro" id="IPR003660">
    <property type="entry name" value="HAMP_dom"/>
</dbReference>
<feature type="transmembrane region" description="Helical" evidence="9">
    <location>
        <begin position="181"/>
        <end position="203"/>
    </location>
</feature>